<dbReference type="InterPro" id="IPR003599">
    <property type="entry name" value="Ig_sub"/>
</dbReference>
<keyword evidence="4" id="KW-0732">Signal</keyword>
<dbReference type="SMART" id="SM00408">
    <property type="entry name" value="IGc2"/>
    <property type="match status" value="3"/>
</dbReference>
<dbReference type="Gene3D" id="2.60.40.10">
    <property type="entry name" value="Immunoglobulins"/>
    <property type="match status" value="3"/>
</dbReference>
<dbReference type="SUPFAM" id="SSF49265">
    <property type="entry name" value="Fibronectin type III"/>
    <property type="match status" value="1"/>
</dbReference>
<evidence type="ECO:0000256" key="2">
    <source>
        <dbReference type="SAM" id="MobiDB-lite"/>
    </source>
</evidence>
<dbReference type="InterPro" id="IPR003598">
    <property type="entry name" value="Ig_sub2"/>
</dbReference>
<dbReference type="Proteomes" id="UP000694888">
    <property type="component" value="Unplaced"/>
</dbReference>
<feature type="transmembrane region" description="Helical" evidence="3">
    <location>
        <begin position="514"/>
        <end position="536"/>
    </location>
</feature>
<dbReference type="SUPFAM" id="SSF48726">
    <property type="entry name" value="Immunoglobulin"/>
    <property type="match status" value="3"/>
</dbReference>
<organism evidence="7 8">
    <name type="scientific">Aplysia californica</name>
    <name type="common">California sea hare</name>
    <dbReference type="NCBI Taxonomy" id="6500"/>
    <lineage>
        <taxon>Eukaryota</taxon>
        <taxon>Metazoa</taxon>
        <taxon>Spiralia</taxon>
        <taxon>Lophotrochozoa</taxon>
        <taxon>Mollusca</taxon>
        <taxon>Gastropoda</taxon>
        <taxon>Heterobranchia</taxon>
        <taxon>Euthyneura</taxon>
        <taxon>Tectipleura</taxon>
        <taxon>Aplysiida</taxon>
        <taxon>Aplysioidea</taxon>
        <taxon>Aplysiidae</taxon>
        <taxon>Aplysia</taxon>
    </lineage>
</organism>
<dbReference type="InterPro" id="IPR013098">
    <property type="entry name" value="Ig_I-set"/>
</dbReference>
<protein>
    <submittedName>
        <fullName evidence="8">Neural cell adhesion molecule 1-B</fullName>
    </submittedName>
</protein>
<evidence type="ECO:0000259" key="6">
    <source>
        <dbReference type="PROSITE" id="PS50853"/>
    </source>
</evidence>
<dbReference type="CDD" id="cd00063">
    <property type="entry name" value="FN3"/>
    <property type="match status" value="1"/>
</dbReference>
<keyword evidence="3" id="KW-1133">Transmembrane helix</keyword>
<evidence type="ECO:0000313" key="8">
    <source>
        <dbReference type="RefSeq" id="XP_005107442.1"/>
    </source>
</evidence>
<keyword evidence="3" id="KW-0472">Membrane</keyword>
<dbReference type="RefSeq" id="XP_005107442.1">
    <property type="nucleotide sequence ID" value="XM_005107385.3"/>
</dbReference>
<dbReference type="InterPro" id="IPR036116">
    <property type="entry name" value="FN3_sf"/>
</dbReference>
<keyword evidence="1" id="KW-0677">Repeat</keyword>
<keyword evidence="3" id="KW-0812">Transmembrane</keyword>
<evidence type="ECO:0000259" key="5">
    <source>
        <dbReference type="PROSITE" id="PS50835"/>
    </source>
</evidence>
<dbReference type="SMART" id="SM00409">
    <property type="entry name" value="IG"/>
    <property type="match status" value="3"/>
</dbReference>
<feature type="domain" description="Fibronectin type-III" evidence="6">
    <location>
        <begin position="331"/>
        <end position="431"/>
    </location>
</feature>
<dbReference type="Pfam" id="PF13927">
    <property type="entry name" value="Ig_3"/>
    <property type="match status" value="1"/>
</dbReference>
<dbReference type="GeneID" id="101849793"/>
<dbReference type="InterPro" id="IPR007110">
    <property type="entry name" value="Ig-like_dom"/>
</dbReference>
<evidence type="ECO:0000256" key="3">
    <source>
        <dbReference type="SAM" id="Phobius"/>
    </source>
</evidence>
<evidence type="ECO:0000256" key="1">
    <source>
        <dbReference type="ARBA" id="ARBA00022737"/>
    </source>
</evidence>
<dbReference type="InterPro" id="IPR050958">
    <property type="entry name" value="Cell_Adh-Cytoskel_Orgn"/>
</dbReference>
<keyword evidence="7" id="KW-1185">Reference proteome</keyword>
<dbReference type="InterPro" id="IPR013783">
    <property type="entry name" value="Ig-like_fold"/>
</dbReference>
<feature type="region of interest" description="Disordered" evidence="2">
    <location>
        <begin position="437"/>
        <end position="506"/>
    </location>
</feature>
<dbReference type="CDD" id="cd00096">
    <property type="entry name" value="Ig"/>
    <property type="match status" value="1"/>
</dbReference>
<proteinExistence type="predicted"/>
<feature type="compositionally biased region" description="Low complexity" evidence="2">
    <location>
        <begin position="465"/>
        <end position="478"/>
    </location>
</feature>
<feature type="compositionally biased region" description="Polar residues" evidence="2">
    <location>
        <begin position="479"/>
        <end position="501"/>
    </location>
</feature>
<dbReference type="PANTHER" id="PTHR45080:SF33">
    <property type="entry name" value="IG-LIKE DOMAIN-CONTAINING PROTEIN"/>
    <property type="match status" value="1"/>
</dbReference>
<sequence>MPSLLLRHSRPLLLVLLVSLTISYVASSRVLKSRTAPKIKQRSQTILVSSGKATLLNCDVRGHPKPSRTWERAGKPVRRYGRRFSVNKKTFALRIFRLKPEDEGNYTCIAKNRAGVANVTFTLILASKPRVSILPLESDVITENDTVKVTCRTHARPKPHIGWSVNNRILHSDSKTVINNVQRNDRVLESELTIARVSYDDRGTYTCRASNGMGSDSDTVHLDVLYPPHVLSPQPDDVIHWWDGHITNLTCDVTANDPPEVTWLFTDVTGATVSLAGEEERSEDGCLVKSTVGVGLSEGESRELSGTYTCRAENNLGNLTVHEFHVNRAYAPSSLTLTPLTIAPYEMVVSITVLPQPDTPTVEYIQARYREQGDEQDDFQVTCGVNKEGYCHATLLGVMPDRKYVVSAQAKNKVGLGQEVSMVVKTGVSEYGWTMHYTSTQDPNGDTLPHTPSPSPPVAFTDQRSSTSTTTSTTTPSTDITANKSSSPPENNANEESTPSYQLLAGPENDATSAHSAICVTLILLCSFVISISFILL</sequence>
<feature type="signal peptide" evidence="4">
    <location>
        <begin position="1"/>
        <end position="27"/>
    </location>
</feature>
<feature type="domain" description="Ig-like" evidence="5">
    <location>
        <begin position="129"/>
        <end position="223"/>
    </location>
</feature>
<dbReference type="Pfam" id="PF07679">
    <property type="entry name" value="I-set"/>
    <property type="match status" value="2"/>
</dbReference>
<dbReference type="InterPro" id="IPR036179">
    <property type="entry name" value="Ig-like_dom_sf"/>
</dbReference>
<evidence type="ECO:0000313" key="7">
    <source>
        <dbReference type="Proteomes" id="UP000694888"/>
    </source>
</evidence>
<evidence type="ECO:0000256" key="4">
    <source>
        <dbReference type="SAM" id="SignalP"/>
    </source>
</evidence>
<gene>
    <name evidence="8" type="primary">LOC101849793</name>
</gene>
<feature type="domain" description="Ig-like" evidence="5">
    <location>
        <begin position="37"/>
        <end position="120"/>
    </location>
</feature>
<dbReference type="PROSITE" id="PS50835">
    <property type="entry name" value="IG_LIKE"/>
    <property type="match status" value="3"/>
</dbReference>
<feature type="domain" description="Ig-like" evidence="5">
    <location>
        <begin position="228"/>
        <end position="338"/>
    </location>
</feature>
<accession>A0ABM0K2T1</accession>
<dbReference type="PROSITE" id="PS50853">
    <property type="entry name" value="FN3"/>
    <property type="match status" value="1"/>
</dbReference>
<dbReference type="PANTHER" id="PTHR45080">
    <property type="entry name" value="CONTACTIN 5"/>
    <property type="match status" value="1"/>
</dbReference>
<name>A0ABM0K2T1_APLCA</name>
<feature type="chain" id="PRO_5045314671" evidence="4">
    <location>
        <begin position="28"/>
        <end position="537"/>
    </location>
</feature>
<reference evidence="8" key="1">
    <citation type="submission" date="2025-08" db="UniProtKB">
        <authorList>
            <consortium name="RefSeq"/>
        </authorList>
    </citation>
    <scope>IDENTIFICATION</scope>
</reference>
<dbReference type="InterPro" id="IPR003961">
    <property type="entry name" value="FN3_dom"/>
</dbReference>